<keyword evidence="5" id="KW-0413">Isomerase</keyword>
<accession>A0A1L9RIP5</accession>
<organism evidence="14 15">
    <name type="scientific">Aspergillus wentii DTO 134E9</name>
    <dbReference type="NCBI Taxonomy" id="1073089"/>
    <lineage>
        <taxon>Eukaryota</taxon>
        <taxon>Fungi</taxon>
        <taxon>Dikarya</taxon>
        <taxon>Ascomycota</taxon>
        <taxon>Pezizomycotina</taxon>
        <taxon>Eurotiomycetes</taxon>
        <taxon>Eurotiomycetidae</taxon>
        <taxon>Eurotiales</taxon>
        <taxon>Aspergillaceae</taxon>
        <taxon>Aspergillus</taxon>
        <taxon>Aspergillus subgen. Cremei</taxon>
    </lineage>
</organism>
<evidence type="ECO:0000256" key="10">
    <source>
        <dbReference type="ARBA" id="ARBA00041631"/>
    </source>
</evidence>
<dbReference type="EC" id="5.3.2.1" evidence="9"/>
<name>A0A1L9RIP5_ASPWE</name>
<gene>
    <name evidence="14" type="ORF">ASPWEDRAFT_477100</name>
</gene>
<dbReference type="VEuPathDB" id="FungiDB:ASPWEDRAFT_477100"/>
<proteinExistence type="inferred from homology"/>
<keyword evidence="3" id="KW-0202">Cytokine</keyword>
<dbReference type="PANTHER" id="PTHR11954">
    <property type="entry name" value="D-DOPACHROME DECARBOXYLASE"/>
    <property type="match status" value="1"/>
</dbReference>
<evidence type="ECO:0000256" key="8">
    <source>
        <dbReference type="ARBA" id="ARBA00038932"/>
    </source>
</evidence>
<comment type="catalytic activity">
    <reaction evidence="7">
        <text>L-dopachrome = 5,6-dihydroxyindole-2-carboxylate</text>
        <dbReference type="Rhea" id="RHEA:13041"/>
        <dbReference type="ChEBI" id="CHEBI:16875"/>
        <dbReference type="ChEBI" id="CHEBI:57509"/>
        <dbReference type="EC" id="5.3.3.12"/>
    </reaction>
</comment>
<dbReference type="EMBL" id="KV878212">
    <property type="protein sequence ID" value="OJJ34794.1"/>
    <property type="molecule type" value="Genomic_DNA"/>
</dbReference>
<dbReference type="PANTHER" id="PTHR11954:SF6">
    <property type="entry name" value="MACROPHAGE MIGRATION INHIBITORY FACTOR"/>
    <property type="match status" value="1"/>
</dbReference>
<sequence length="353" mass="38919">MFGRRHPKIDWSFSKRRQAHSNTSSASLSSPTGPELESPITFQAMAINTSPEATMKKNKKMDRAPVVPSVFLEKDDDEPEVPTLTHGVSNDARTVYVAHKSVEEEAATKTKSQYYEEAFNTRGPYNSPTTRVTQDSIIVVEIKMSSNVKDDESKLVADISFRLAQIYQRPESSMMVTLQQDACLNLGTSPLPAYLMKVFALPCLIAPVTNLRNTILIQTALQEHIHIAPNRGVVLYIPVPEENFATNGVTLMGEIARLERRSQNEEPGILKTISRSMSRRLKSSSDNSAPMSVATSSSYVQGTGTPGSESKKDPRSGGTSLDEGEPRSVRKSRSLRHFVSRRLSELGAVGDPH</sequence>
<dbReference type="RefSeq" id="XP_040688470.1">
    <property type="nucleotide sequence ID" value="XM_040837001.1"/>
</dbReference>
<evidence type="ECO:0000256" key="6">
    <source>
        <dbReference type="ARBA" id="ARBA00036735"/>
    </source>
</evidence>
<evidence type="ECO:0000256" key="2">
    <source>
        <dbReference type="ARBA" id="ARBA00005851"/>
    </source>
</evidence>
<evidence type="ECO:0000313" key="14">
    <source>
        <dbReference type="EMBL" id="OJJ34794.1"/>
    </source>
</evidence>
<evidence type="ECO:0000256" key="5">
    <source>
        <dbReference type="ARBA" id="ARBA00023235"/>
    </source>
</evidence>
<evidence type="ECO:0000256" key="11">
    <source>
        <dbReference type="ARBA" id="ARBA00041912"/>
    </source>
</evidence>
<feature type="compositionally biased region" description="Polar residues" evidence="13">
    <location>
        <begin position="289"/>
        <end position="308"/>
    </location>
</feature>
<dbReference type="GO" id="GO:0004167">
    <property type="term" value="F:dopachrome isomerase activity"/>
    <property type="evidence" value="ECO:0007669"/>
    <property type="project" value="UniProtKB-EC"/>
</dbReference>
<dbReference type="Proteomes" id="UP000184383">
    <property type="component" value="Unassembled WGS sequence"/>
</dbReference>
<evidence type="ECO:0000256" key="3">
    <source>
        <dbReference type="ARBA" id="ARBA00022514"/>
    </source>
</evidence>
<comment type="similarity">
    <text evidence="2">Belongs to the MIF family.</text>
</comment>
<evidence type="ECO:0000256" key="4">
    <source>
        <dbReference type="ARBA" id="ARBA00022525"/>
    </source>
</evidence>
<feature type="region of interest" description="Disordered" evidence="13">
    <location>
        <begin position="1"/>
        <end position="37"/>
    </location>
</feature>
<dbReference type="GeneID" id="63752849"/>
<evidence type="ECO:0000256" key="7">
    <source>
        <dbReference type="ARBA" id="ARBA00036823"/>
    </source>
</evidence>
<evidence type="ECO:0000256" key="9">
    <source>
        <dbReference type="ARBA" id="ARBA00039086"/>
    </source>
</evidence>
<protein>
    <recommendedName>
        <fullName evidence="12">L-dopachrome isomerase</fullName>
        <ecNumber evidence="9">5.3.2.1</ecNumber>
        <ecNumber evidence="8">5.3.3.12</ecNumber>
    </recommendedName>
    <alternativeName>
        <fullName evidence="10">L-dopachrome tautomerase</fullName>
    </alternativeName>
    <alternativeName>
        <fullName evidence="11">Phenylpyruvate tautomerase</fullName>
    </alternativeName>
</protein>
<keyword evidence="4" id="KW-0964">Secreted</keyword>
<dbReference type="Gene3D" id="3.30.429.10">
    <property type="entry name" value="Macrophage Migration Inhibitory Factor"/>
    <property type="match status" value="1"/>
</dbReference>
<comment type="catalytic activity">
    <reaction evidence="6">
        <text>3-phenylpyruvate = enol-phenylpyruvate</text>
        <dbReference type="Rhea" id="RHEA:17097"/>
        <dbReference type="ChEBI" id="CHEBI:16815"/>
        <dbReference type="ChEBI" id="CHEBI:18005"/>
        <dbReference type="EC" id="5.3.2.1"/>
    </reaction>
</comment>
<evidence type="ECO:0000313" key="15">
    <source>
        <dbReference type="Proteomes" id="UP000184383"/>
    </source>
</evidence>
<dbReference type="InterPro" id="IPR001398">
    <property type="entry name" value="Macrophage_inhib_fac"/>
</dbReference>
<dbReference type="OrthoDB" id="255819at2759"/>
<feature type="compositionally biased region" description="Basic residues" evidence="13">
    <location>
        <begin position="329"/>
        <end position="340"/>
    </location>
</feature>
<reference evidence="15" key="1">
    <citation type="journal article" date="2017" name="Genome Biol.">
        <title>Comparative genomics reveals high biological diversity and specific adaptations in the industrially and medically important fungal genus Aspergillus.</title>
        <authorList>
            <person name="de Vries R.P."/>
            <person name="Riley R."/>
            <person name="Wiebenga A."/>
            <person name="Aguilar-Osorio G."/>
            <person name="Amillis S."/>
            <person name="Uchima C.A."/>
            <person name="Anderluh G."/>
            <person name="Asadollahi M."/>
            <person name="Askin M."/>
            <person name="Barry K."/>
            <person name="Battaglia E."/>
            <person name="Bayram O."/>
            <person name="Benocci T."/>
            <person name="Braus-Stromeyer S.A."/>
            <person name="Caldana C."/>
            <person name="Canovas D."/>
            <person name="Cerqueira G.C."/>
            <person name="Chen F."/>
            <person name="Chen W."/>
            <person name="Choi C."/>
            <person name="Clum A."/>
            <person name="Dos Santos R.A."/>
            <person name="Damasio A.R."/>
            <person name="Diallinas G."/>
            <person name="Emri T."/>
            <person name="Fekete E."/>
            <person name="Flipphi M."/>
            <person name="Freyberg S."/>
            <person name="Gallo A."/>
            <person name="Gournas C."/>
            <person name="Habgood R."/>
            <person name="Hainaut M."/>
            <person name="Harispe M.L."/>
            <person name="Henrissat B."/>
            <person name="Hilden K.S."/>
            <person name="Hope R."/>
            <person name="Hossain A."/>
            <person name="Karabika E."/>
            <person name="Karaffa L."/>
            <person name="Karanyi Z."/>
            <person name="Krasevec N."/>
            <person name="Kuo A."/>
            <person name="Kusch H."/>
            <person name="LaButti K."/>
            <person name="Lagendijk E.L."/>
            <person name="Lapidus A."/>
            <person name="Levasseur A."/>
            <person name="Lindquist E."/>
            <person name="Lipzen A."/>
            <person name="Logrieco A.F."/>
            <person name="MacCabe A."/>
            <person name="Maekelae M.R."/>
            <person name="Malavazi I."/>
            <person name="Melin P."/>
            <person name="Meyer V."/>
            <person name="Mielnichuk N."/>
            <person name="Miskei M."/>
            <person name="Molnar A.P."/>
            <person name="Mule G."/>
            <person name="Ngan C.Y."/>
            <person name="Orejas M."/>
            <person name="Orosz E."/>
            <person name="Ouedraogo J.P."/>
            <person name="Overkamp K.M."/>
            <person name="Park H.-S."/>
            <person name="Perrone G."/>
            <person name="Piumi F."/>
            <person name="Punt P.J."/>
            <person name="Ram A.F."/>
            <person name="Ramon A."/>
            <person name="Rauscher S."/>
            <person name="Record E."/>
            <person name="Riano-Pachon D.M."/>
            <person name="Robert V."/>
            <person name="Roehrig J."/>
            <person name="Ruller R."/>
            <person name="Salamov A."/>
            <person name="Salih N.S."/>
            <person name="Samson R.A."/>
            <person name="Sandor E."/>
            <person name="Sanguinetti M."/>
            <person name="Schuetze T."/>
            <person name="Sepcic K."/>
            <person name="Shelest E."/>
            <person name="Sherlock G."/>
            <person name="Sophianopoulou V."/>
            <person name="Squina F.M."/>
            <person name="Sun H."/>
            <person name="Susca A."/>
            <person name="Todd R.B."/>
            <person name="Tsang A."/>
            <person name="Unkles S.E."/>
            <person name="van de Wiele N."/>
            <person name="van Rossen-Uffink D."/>
            <person name="Oliveira J.V."/>
            <person name="Vesth T.C."/>
            <person name="Visser J."/>
            <person name="Yu J.-H."/>
            <person name="Zhou M."/>
            <person name="Andersen M.R."/>
            <person name="Archer D.B."/>
            <person name="Baker S.E."/>
            <person name="Benoit I."/>
            <person name="Brakhage A.A."/>
            <person name="Braus G.H."/>
            <person name="Fischer R."/>
            <person name="Frisvad J.C."/>
            <person name="Goldman G.H."/>
            <person name="Houbraken J."/>
            <person name="Oakley B."/>
            <person name="Pocsi I."/>
            <person name="Scazzocchio C."/>
            <person name="Seiboth B."/>
            <person name="vanKuyk P.A."/>
            <person name="Wortman J."/>
            <person name="Dyer P.S."/>
            <person name="Grigoriev I.V."/>
        </authorList>
    </citation>
    <scope>NUCLEOTIDE SEQUENCE [LARGE SCALE GENOMIC DNA]</scope>
    <source>
        <strain evidence="15">DTO 134E9</strain>
    </source>
</reference>
<feature type="region of interest" description="Disordered" evidence="13">
    <location>
        <begin position="275"/>
        <end position="353"/>
    </location>
</feature>
<dbReference type="GO" id="GO:0050178">
    <property type="term" value="F:phenylpyruvate tautomerase activity"/>
    <property type="evidence" value="ECO:0007669"/>
    <property type="project" value="UniProtKB-EC"/>
</dbReference>
<dbReference type="GO" id="GO:0005576">
    <property type="term" value="C:extracellular region"/>
    <property type="evidence" value="ECO:0007669"/>
    <property type="project" value="UniProtKB-SubCell"/>
</dbReference>
<dbReference type="SUPFAM" id="SSF55331">
    <property type="entry name" value="Tautomerase/MIF"/>
    <property type="match status" value="1"/>
</dbReference>
<dbReference type="Pfam" id="PF01187">
    <property type="entry name" value="MIF"/>
    <property type="match status" value="1"/>
</dbReference>
<dbReference type="AlphaFoldDB" id="A0A1L9RIP5"/>
<dbReference type="InterPro" id="IPR014347">
    <property type="entry name" value="Tautomerase/MIF_sf"/>
</dbReference>
<evidence type="ECO:0000256" key="12">
    <source>
        <dbReference type="ARBA" id="ARBA00042730"/>
    </source>
</evidence>
<keyword evidence="15" id="KW-1185">Reference proteome</keyword>
<comment type="subcellular location">
    <subcellularLocation>
        <location evidence="1">Secreted</location>
    </subcellularLocation>
</comment>
<evidence type="ECO:0000256" key="13">
    <source>
        <dbReference type="SAM" id="MobiDB-lite"/>
    </source>
</evidence>
<dbReference type="EC" id="5.3.3.12" evidence="8"/>
<evidence type="ECO:0000256" key="1">
    <source>
        <dbReference type="ARBA" id="ARBA00004613"/>
    </source>
</evidence>
<feature type="compositionally biased region" description="Low complexity" evidence="13">
    <location>
        <begin position="21"/>
        <end position="30"/>
    </location>
</feature>